<evidence type="ECO:0000313" key="4">
    <source>
        <dbReference type="Proteomes" id="UP000305451"/>
    </source>
</evidence>
<dbReference type="EMBL" id="SRXV01000003">
    <property type="protein sequence ID" value="TGY92072.1"/>
    <property type="molecule type" value="Genomic_DNA"/>
</dbReference>
<proteinExistence type="predicted"/>
<accession>A0A4S2H9F6</accession>
<dbReference type="AlphaFoldDB" id="A0A4S2H9F6"/>
<protein>
    <submittedName>
        <fullName evidence="3">NAD-dependent epimerase/dehydratase family protein</fullName>
    </submittedName>
</protein>
<dbReference type="Proteomes" id="UP000305451">
    <property type="component" value="Unassembled WGS sequence"/>
</dbReference>
<dbReference type="PANTHER" id="PTHR43574">
    <property type="entry name" value="EPIMERASE-RELATED"/>
    <property type="match status" value="1"/>
</dbReference>
<dbReference type="SUPFAM" id="SSF51735">
    <property type="entry name" value="NAD(P)-binding Rossmann-fold domains"/>
    <property type="match status" value="1"/>
</dbReference>
<dbReference type="Pfam" id="PF01370">
    <property type="entry name" value="Epimerase"/>
    <property type="match status" value="1"/>
</dbReference>
<dbReference type="OrthoDB" id="9801785at2"/>
<dbReference type="InterPro" id="IPR001509">
    <property type="entry name" value="Epimerase_deHydtase"/>
</dbReference>
<keyword evidence="4" id="KW-1185">Reference proteome</keyword>
<dbReference type="Gene3D" id="3.40.50.720">
    <property type="entry name" value="NAD(P)-binding Rossmann-like Domain"/>
    <property type="match status" value="1"/>
</dbReference>
<gene>
    <name evidence="3" type="ORF">E5162_10405</name>
</gene>
<organism evidence="3 4">
    <name type="scientific">Marinicauda pacifica</name>
    <dbReference type="NCBI Taxonomy" id="1133559"/>
    <lineage>
        <taxon>Bacteria</taxon>
        <taxon>Pseudomonadati</taxon>
        <taxon>Pseudomonadota</taxon>
        <taxon>Alphaproteobacteria</taxon>
        <taxon>Maricaulales</taxon>
        <taxon>Maricaulaceae</taxon>
        <taxon>Marinicauda</taxon>
    </lineage>
</organism>
<dbReference type="RefSeq" id="WP_135945205.1">
    <property type="nucleotide sequence ID" value="NZ_BMEI01000003.1"/>
</dbReference>
<dbReference type="PRINTS" id="PR01713">
    <property type="entry name" value="NUCEPIMERASE"/>
</dbReference>
<evidence type="ECO:0000313" key="3">
    <source>
        <dbReference type="EMBL" id="TGY92072.1"/>
    </source>
</evidence>
<reference evidence="3 4" key="1">
    <citation type="journal article" date="2013" name="Int. J. Syst. Evol. Microbiol.">
        <title>Marinicauda pacifica gen. nov., sp. nov., a prosthecate alphaproteobacterium of the family Hyphomonadaceae isolated from deep seawater.</title>
        <authorList>
            <person name="Zhang X.Y."/>
            <person name="Li G.W."/>
            <person name="Wang C.S."/>
            <person name="Zhang Y.J."/>
            <person name="Xu X.W."/>
            <person name="Li H."/>
            <person name="Liu A."/>
            <person name="Liu C."/>
            <person name="Xie B.B."/>
            <person name="Qin Q.L."/>
            <person name="Xu Z."/>
            <person name="Chen X.L."/>
            <person name="Zhou B.C."/>
            <person name="Zhang Y.Z."/>
        </authorList>
    </citation>
    <scope>NUCLEOTIDE SEQUENCE [LARGE SCALE GENOMIC DNA]</scope>
    <source>
        <strain evidence="3 4">P-1 km-3</strain>
    </source>
</reference>
<comment type="caution">
    <text evidence="3">The sequence shown here is derived from an EMBL/GenBank/DDBJ whole genome shotgun (WGS) entry which is preliminary data.</text>
</comment>
<dbReference type="InterPro" id="IPR036291">
    <property type="entry name" value="NAD(P)-bd_dom_sf"/>
</dbReference>
<sequence length="320" mass="34941">MTILVTGAAGFIGFHASRRLLARGERVIGVDCLTDYYDVRLKQARLAELSAFKDFSFHTLDIADADALRALTVKEAPNRILHLAAQAGVRYSLTAPFAYSRSNLSGHLSVLEAARALGDRLDHLVYASSSSVYGERGGRFSEDDPLGDPVSLYAATKRADELMSATYAHLYGLPQTGLRFFTVYGPFGRPDMAYWSFSEAMLTGGTIRLFNGGHNQRDFTFVGDVVPLVCRILDDTPPPRNALYNIGGSHPVSTLDLVAALEQAFGIKAETEAVPAQPGDVSFTCADTSKLVRDYGEAPQTELAEGIAEFAPWFRAYRER</sequence>
<evidence type="ECO:0000256" key="1">
    <source>
        <dbReference type="ARBA" id="ARBA00023027"/>
    </source>
</evidence>
<keyword evidence="1" id="KW-0520">NAD</keyword>
<name>A0A4S2H9F6_9PROT</name>
<feature type="domain" description="NAD-dependent epimerase/dehydratase" evidence="2">
    <location>
        <begin position="3"/>
        <end position="247"/>
    </location>
</feature>
<evidence type="ECO:0000259" key="2">
    <source>
        <dbReference type="Pfam" id="PF01370"/>
    </source>
</evidence>